<gene>
    <name evidence="1" type="ORF">H696_04682</name>
</gene>
<dbReference type="EMBL" id="KB932208">
    <property type="protein sequence ID" value="KCV68393.1"/>
    <property type="molecule type" value="Genomic_DNA"/>
</dbReference>
<reference evidence="1" key="1">
    <citation type="submission" date="2013-04" db="EMBL/GenBank/DDBJ databases">
        <title>The Genome Sequence of Fonticula alba ATCC 38817.</title>
        <authorList>
            <consortium name="The Broad Institute Genomics Platform"/>
            <person name="Russ C."/>
            <person name="Cuomo C."/>
            <person name="Burger G."/>
            <person name="Gray M.W."/>
            <person name="Holland P.W.H."/>
            <person name="King N."/>
            <person name="Lang F.B.F."/>
            <person name="Roger A.J."/>
            <person name="Ruiz-Trillo I."/>
            <person name="Brown M."/>
            <person name="Walker B."/>
            <person name="Young S."/>
            <person name="Zeng Q."/>
            <person name="Gargeya S."/>
            <person name="Fitzgerald M."/>
            <person name="Haas B."/>
            <person name="Abouelleil A."/>
            <person name="Allen A.W."/>
            <person name="Alvarado L."/>
            <person name="Arachchi H.M."/>
            <person name="Berlin A.M."/>
            <person name="Chapman S.B."/>
            <person name="Gainer-Dewar J."/>
            <person name="Goldberg J."/>
            <person name="Griggs A."/>
            <person name="Gujja S."/>
            <person name="Hansen M."/>
            <person name="Howarth C."/>
            <person name="Imamovic A."/>
            <person name="Ireland A."/>
            <person name="Larimer J."/>
            <person name="McCowan C."/>
            <person name="Murphy C."/>
            <person name="Pearson M."/>
            <person name="Poon T.W."/>
            <person name="Priest M."/>
            <person name="Roberts A."/>
            <person name="Saif S."/>
            <person name="Shea T."/>
            <person name="Sisk P."/>
            <person name="Sykes S."/>
            <person name="Wortman J."/>
            <person name="Nusbaum C."/>
            <person name="Birren B."/>
        </authorList>
    </citation>
    <scope>NUCLEOTIDE SEQUENCE [LARGE SCALE GENOMIC DNA]</scope>
    <source>
        <strain evidence="1">ATCC 38817</strain>
    </source>
</reference>
<sequence>MNCSYFAHFTMSNNFYNNLVMVPHGRGEPAPTPPERGSSLFVSLLVEIGPVSLHAEWTYLFKWPGQAPPPSSFPLSSPWDINISWHGRNVFLLGTVGVRTGDIPVDSIPASDWLFTLEMKRLNQNQNEKPKIRRLSDYYLWLSKLSSCQKS</sequence>
<dbReference type="RefSeq" id="XP_009496825.1">
    <property type="nucleotide sequence ID" value="XM_009498550.1"/>
</dbReference>
<dbReference type="AlphaFoldDB" id="A0A058Z390"/>
<proteinExistence type="predicted"/>
<feature type="non-terminal residue" evidence="1">
    <location>
        <position position="1"/>
    </location>
</feature>
<evidence type="ECO:0000313" key="2">
    <source>
        <dbReference type="Proteomes" id="UP000030693"/>
    </source>
</evidence>
<accession>A0A058Z390</accession>
<keyword evidence="2" id="KW-1185">Reference proteome</keyword>
<evidence type="ECO:0000313" key="1">
    <source>
        <dbReference type="EMBL" id="KCV68393.1"/>
    </source>
</evidence>
<dbReference type="Proteomes" id="UP000030693">
    <property type="component" value="Unassembled WGS sequence"/>
</dbReference>
<dbReference type="GeneID" id="20529407"/>
<organism evidence="1">
    <name type="scientific">Fonticula alba</name>
    <name type="common">Slime mold</name>
    <dbReference type="NCBI Taxonomy" id="691883"/>
    <lineage>
        <taxon>Eukaryota</taxon>
        <taxon>Rotosphaerida</taxon>
        <taxon>Fonticulaceae</taxon>
        <taxon>Fonticula</taxon>
    </lineage>
</organism>
<protein>
    <submittedName>
        <fullName evidence="1">Uncharacterized protein</fullName>
    </submittedName>
</protein>
<name>A0A058Z390_FONAL</name>